<keyword evidence="1" id="KW-0472">Membrane</keyword>
<gene>
    <name evidence="1" type="ORF">SPICI03_004</name>
</gene>
<name>Q14PW0_SPICI</name>
<evidence type="ECO:0000313" key="1">
    <source>
        <dbReference type="EMBL" id="CAK98469.1"/>
    </source>
</evidence>
<sequence length="114" mass="13336">MTFIYGFFYIWAFFNPYQNLQRIPMAIVNQDANVYMIYKDDKNLPPSTYGTDSLLNAEAISFDYTVHNQTDCTTDEAVTKLNFYNPNTNRFTYNLKVEKLKVIMFVILGKMLAN</sequence>
<reference evidence="1" key="1">
    <citation type="journal article" date="2010" name="Appl. Environ. Microbiol.">
        <title>Partial chromosome sequence of Spiroplasma citri reveals extensive viral invasion and important gene decay.</title>
        <authorList>
            <person name="Carle P."/>
            <person name="Saillard C."/>
            <person name="Carrere N."/>
            <person name="Carrere S."/>
            <person name="Duret S."/>
            <person name="Eveillard S."/>
            <person name="Gaurivaud P."/>
            <person name="Gourgues G."/>
            <person name="Gouzy J."/>
            <person name="Salar P."/>
            <person name="Verdin E."/>
            <person name="Breton M."/>
            <person name="Blanchard A."/>
            <person name="Laigret F."/>
            <person name="Bove J.M."/>
            <person name="Renaudin J."/>
            <person name="Foissac X."/>
        </authorList>
    </citation>
    <scope>NUCLEOTIDE SEQUENCE</scope>
    <source>
        <strain evidence="1">GII3-3X</strain>
    </source>
</reference>
<keyword evidence="1" id="KW-0812">Transmembrane</keyword>
<protein>
    <submittedName>
        <fullName evidence="1">Hypothetical transmembrane protein</fullName>
    </submittedName>
</protein>
<dbReference type="EMBL" id="AM285304">
    <property type="protein sequence ID" value="CAK98469.1"/>
    <property type="molecule type" value="Genomic_DNA"/>
</dbReference>
<organism evidence="1">
    <name type="scientific">Spiroplasma citri</name>
    <dbReference type="NCBI Taxonomy" id="2133"/>
    <lineage>
        <taxon>Bacteria</taxon>
        <taxon>Bacillati</taxon>
        <taxon>Mycoplasmatota</taxon>
        <taxon>Mollicutes</taxon>
        <taxon>Entomoplasmatales</taxon>
        <taxon>Spiroplasmataceae</taxon>
        <taxon>Spiroplasma</taxon>
    </lineage>
</organism>
<accession>Q14PW0</accession>
<dbReference type="AlphaFoldDB" id="Q14PW0"/>
<proteinExistence type="predicted"/>